<dbReference type="Proteomes" id="UP000605253">
    <property type="component" value="Unassembled WGS sequence"/>
</dbReference>
<dbReference type="InterPro" id="IPR050484">
    <property type="entry name" value="Transf_Hexapept/Carb_Anhydrase"/>
</dbReference>
<dbReference type="CDD" id="cd04645">
    <property type="entry name" value="LbH_gamma_CA_like"/>
    <property type="match status" value="1"/>
</dbReference>
<dbReference type="AlphaFoldDB" id="A0A917CP05"/>
<evidence type="ECO:0000313" key="2">
    <source>
        <dbReference type="Proteomes" id="UP000605253"/>
    </source>
</evidence>
<accession>A0A917CP05</accession>
<name>A0A917CP05_9GAMM</name>
<dbReference type="Gene3D" id="2.160.10.10">
    <property type="entry name" value="Hexapeptide repeat proteins"/>
    <property type="match status" value="1"/>
</dbReference>
<dbReference type="PANTHER" id="PTHR13061:SF56">
    <property type="entry name" value="PROTEIN YRDA"/>
    <property type="match status" value="1"/>
</dbReference>
<dbReference type="EMBL" id="BMEO01000004">
    <property type="protein sequence ID" value="GGF92961.1"/>
    <property type="molecule type" value="Genomic_DNA"/>
</dbReference>
<protein>
    <submittedName>
        <fullName evidence="1">Gamma carbonic anhydrase family protein</fullName>
    </submittedName>
</protein>
<dbReference type="SUPFAM" id="SSF51161">
    <property type="entry name" value="Trimeric LpxA-like enzymes"/>
    <property type="match status" value="1"/>
</dbReference>
<organism evidence="1 2">
    <name type="scientific">Marinicella pacifica</name>
    <dbReference type="NCBI Taxonomy" id="1171543"/>
    <lineage>
        <taxon>Bacteria</taxon>
        <taxon>Pseudomonadati</taxon>
        <taxon>Pseudomonadota</taxon>
        <taxon>Gammaproteobacteria</taxon>
        <taxon>Lysobacterales</taxon>
        <taxon>Marinicellaceae</taxon>
        <taxon>Marinicella</taxon>
    </lineage>
</organism>
<proteinExistence type="predicted"/>
<dbReference type="PANTHER" id="PTHR13061">
    <property type="entry name" value="DYNACTIN SUBUNIT P25"/>
    <property type="match status" value="1"/>
</dbReference>
<keyword evidence="2" id="KW-1185">Reference proteome</keyword>
<reference evidence="1" key="1">
    <citation type="journal article" date="2014" name="Int. J. Syst. Evol. Microbiol.">
        <title>Complete genome sequence of Corynebacterium casei LMG S-19264T (=DSM 44701T), isolated from a smear-ripened cheese.</title>
        <authorList>
            <consortium name="US DOE Joint Genome Institute (JGI-PGF)"/>
            <person name="Walter F."/>
            <person name="Albersmeier A."/>
            <person name="Kalinowski J."/>
            <person name="Ruckert C."/>
        </authorList>
    </citation>
    <scope>NUCLEOTIDE SEQUENCE</scope>
    <source>
        <strain evidence="1">CGMCC 1.12181</strain>
    </source>
</reference>
<dbReference type="RefSeq" id="WP_229728275.1">
    <property type="nucleotide sequence ID" value="NZ_BAABJF010000015.1"/>
</dbReference>
<dbReference type="InterPro" id="IPR011004">
    <property type="entry name" value="Trimer_LpxA-like_sf"/>
</dbReference>
<reference evidence="1" key="2">
    <citation type="submission" date="2020-09" db="EMBL/GenBank/DDBJ databases">
        <authorList>
            <person name="Sun Q."/>
            <person name="Zhou Y."/>
        </authorList>
    </citation>
    <scope>NUCLEOTIDE SEQUENCE</scope>
    <source>
        <strain evidence="1">CGMCC 1.12181</strain>
    </source>
</reference>
<comment type="caution">
    <text evidence="1">The sequence shown here is derived from an EMBL/GenBank/DDBJ whole genome shotgun (WGS) entry which is preliminary data.</text>
</comment>
<gene>
    <name evidence="1" type="ORF">GCM10011365_12760</name>
</gene>
<sequence>MTLRAYLEHYPSLGERVFIDDTALVIGQTELADDVSVWPMTVIRGDVNRISIGTKTNIQDNCVLHVTHVGPYTPDGGALMIGNHVTVGHGAILHACRIGDSCLVGMGARILDKAVMQPYSMLGAGSVLTPGKVIPSGELWVGNPAVKRRDLSVKERQSLDYSAQHYVTLKDRYLTQALEDGI</sequence>
<evidence type="ECO:0000313" key="1">
    <source>
        <dbReference type="EMBL" id="GGF92961.1"/>
    </source>
</evidence>
<dbReference type="InterPro" id="IPR047324">
    <property type="entry name" value="LbH_gamma_CA-like"/>
</dbReference>